<dbReference type="EMBL" id="BKAG01000013">
    <property type="protein sequence ID" value="GEP42970.1"/>
    <property type="molecule type" value="Genomic_DNA"/>
</dbReference>
<evidence type="ECO:0000256" key="1">
    <source>
        <dbReference type="SAM" id="Phobius"/>
    </source>
</evidence>
<comment type="caution">
    <text evidence="2">The sequence shown here is derived from an EMBL/GenBank/DDBJ whole genome shotgun (WGS) entry which is preliminary data.</text>
</comment>
<keyword evidence="1" id="KW-0812">Transmembrane</keyword>
<accession>A0A512M8A5</accession>
<reference evidence="2 3" key="1">
    <citation type="submission" date="2019-07" db="EMBL/GenBank/DDBJ databases">
        <title>Whole genome shotgun sequence of Brevifollis gellanilyticus NBRC 108608.</title>
        <authorList>
            <person name="Hosoyama A."/>
            <person name="Uohara A."/>
            <person name="Ohji S."/>
            <person name="Ichikawa N."/>
        </authorList>
    </citation>
    <scope>NUCLEOTIDE SEQUENCE [LARGE SCALE GENOMIC DNA]</scope>
    <source>
        <strain evidence="2 3">NBRC 108608</strain>
    </source>
</reference>
<protein>
    <submittedName>
        <fullName evidence="2">Uncharacterized protein</fullName>
    </submittedName>
</protein>
<evidence type="ECO:0000313" key="3">
    <source>
        <dbReference type="Proteomes" id="UP000321577"/>
    </source>
</evidence>
<proteinExistence type="predicted"/>
<keyword evidence="1" id="KW-0472">Membrane</keyword>
<keyword evidence="3" id="KW-1185">Reference proteome</keyword>
<name>A0A512M8A5_9BACT</name>
<dbReference type="AlphaFoldDB" id="A0A512M8A5"/>
<sequence length="130" mass="14126">MTPDGGSAYPGAQLKLIPMKLPFRFVLLVVLTCLQALSSLYGINPDDQPRMRKAIEHLEAAKTAEKPLASLQAARKTLANARPNKEGERIDALGEVKEAIAYATTGDKPKMIEKIDKALGKIRSGIARSR</sequence>
<keyword evidence="1" id="KW-1133">Transmembrane helix</keyword>
<evidence type="ECO:0000313" key="2">
    <source>
        <dbReference type="EMBL" id="GEP42970.1"/>
    </source>
</evidence>
<feature type="transmembrane region" description="Helical" evidence="1">
    <location>
        <begin position="23"/>
        <end position="43"/>
    </location>
</feature>
<organism evidence="2 3">
    <name type="scientific">Brevifollis gellanilyticus</name>
    <dbReference type="NCBI Taxonomy" id="748831"/>
    <lineage>
        <taxon>Bacteria</taxon>
        <taxon>Pseudomonadati</taxon>
        <taxon>Verrucomicrobiota</taxon>
        <taxon>Verrucomicrobiia</taxon>
        <taxon>Verrucomicrobiales</taxon>
        <taxon>Verrucomicrobiaceae</taxon>
    </lineage>
</organism>
<dbReference type="Proteomes" id="UP000321577">
    <property type="component" value="Unassembled WGS sequence"/>
</dbReference>
<gene>
    <name evidence="2" type="ORF">BGE01nite_22610</name>
</gene>